<name>A0A6A0HFK2_HYAAZ</name>
<comment type="caution">
    <text evidence="3">The sequence shown here is derived from an EMBL/GenBank/DDBJ whole genome shotgun (WGS) entry which is preliminary data.</text>
</comment>
<dbReference type="GO" id="GO:0016020">
    <property type="term" value="C:membrane"/>
    <property type="evidence" value="ECO:0007669"/>
    <property type="project" value="InterPro"/>
</dbReference>
<reference evidence="3" key="1">
    <citation type="submission" date="2014-08" db="EMBL/GenBank/DDBJ databases">
        <authorList>
            <person name="Murali S."/>
            <person name="Richards S."/>
            <person name="Bandaranaike D."/>
            <person name="Bellair M."/>
            <person name="Blankenburg K."/>
            <person name="Chao H."/>
            <person name="Dinh H."/>
            <person name="Doddapaneni H."/>
            <person name="Dugan-Rocha S."/>
            <person name="Elkadiri S."/>
            <person name="Gnanaolivu R."/>
            <person name="Hughes D."/>
            <person name="Lee S."/>
            <person name="Li M."/>
            <person name="Ming W."/>
            <person name="Munidasa M."/>
            <person name="Muniz J."/>
            <person name="Nguyen L."/>
            <person name="Osuji N."/>
            <person name="Pu L.-L."/>
            <person name="Puazo M."/>
            <person name="Skinner E."/>
            <person name="Qu C."/>
            <person name="Quiroz J."/>
            <person name="Raj R."/>
            <person name="Weissenberger G."/>
            <person name="Xin Y."/>
            <person name="Zou X."/>
            <person name="Han Y."/>
            <person name="Worley K."/>
            <person name="Muzny D."/>
            <person name="Gibbs R."/>
        </authorList>
    </citation>
    <scope>NUCLEOTIDE SEQUENCE</scope>
    <source>
        <strain evidence="3">HAZT.00-mixed</strain>
        <tissue evidence="3">Whole organism</tissue>
    </source>
</reference>
<keyword evidence="1" id="KW-0106">Calcium</keyword>
<dbReference type="AlphaFoldDB" id="A0A6A0HFK2"/>
<organism evidence="3">
    <name type="scientific">Hyalella azteca</name>
    <name type="common">Amphipod</name>
    <dbReference type="NCBI Taxonomy" id="294128"/>
    <lineage>
        <taxon>Eukaryota</taxon>
        <taxon>Metazoa</taxon>
        <taxon>Ecdysozoa</taxon>
        <taxon>Arthropoda</taxon>
        <taxon>Crustacea</taxon>
        <taxon>Multicrustacea</taxon>
        <taxon>Malacostraca</taxon>
        <taxon>Eumalacostraca</taxon>
        <taxon>Peracarida</taxon>
        <taxon>Amphipoda</taxon>
        <taxon>Senticaudata</taxon>
        <taxon>Talitrida</taxon>
        <taxon>Talitroidea</taxon>
        <taxon>Hyalellidae</taxon>
        <taxon>Hyalella</taxon>
    </lineage>
</organism>
<dbReference type="EMBL" id="JQDR03000399">
    <property type="protein sequence ID" value="KAA0203914.1"/>
    <property type="molecule type" value="Genomic_DNA"/>
</dbReference>
<evidence type="ECO:0000259" key="2">
    <source>
        <dbReference type="PROSITE" id="PS50268"/>
    </source>
</evidence>
<reference evidence="3" key="2">
    <citation type="journal article" date="2018" name="Environ. Sci. Technol.">
        <title>The Toxicogenome of Hyalella azteca: A Model for Sediment Ecotoxicology and Evolutionary Toxicology.</title>
        <authorList>
            <person name="Poynton H.C."/>
            <person name="Hasenbein S."/>
            <person name="Benoit J.B."/>
            <person name="Sepulveda M.S."/>
            <person name="Poelchau M.F."/>
            <person name="Hughes D.S.T."/>
            <person name="Murali S.C."/>
            <person name="Chen S."/>
            <person name="Glastad K.M."/>
            <person name="Goodisman M.A.D."/>
            <person name="Werren J.H."/>
            <person name="Vineis J.H."/>
            <person name="Bowen J.L."/>
            <person name="Friedrich M."/>
            <person name="Jones J."/>
            <person name="Robertson H.M."/>
            <person name="Feyereisen R."/>
            <person name="Mechler-Hickson A."/>
            <person name="Mathers N."/>
            <person name="Lee C.E."/>
            <person name="Colbourne J.K."/>
            <person name="Biales A."/>
            <person name="Johnston J.S."/>
            <person name="Wellborn G.A."/>
            <person name="Rosendale A.J."/>
            <person name="Cridge A.G."/>
            <person name="Munoz-Torres M.C."/>
            <person name="Bain P.A."/>
            <person name="Manny A.R."/>
            <person name="Major K.M."/>
            <person name="Lambert F.N."/>
            <person name="Vulpe C.D."/>
            <person name="Tuck P."/>
            <person name="Blalock B.J."/>
            <person name="Lin Y.Y."/>
            <person name="Smith M.E."/>
            <person name="Ochoa-Acuna H."/>
            <person name="Chen M.M."/>
            <person name="Childers C.P."/>
            <person name="Qu J."/>
            <person name="Dugan S."/>
            <person name="Lee S.L."/>
            <person name="Chao H."/>
            <person name="Dinh H."/>
            <person name="Han Y."/>
            <person name="Doddapaneni H."/>
            <person name="Worley K.C."/>
            <person name="Muzny D.M."/>
            <person name="Gibbs R.A."/>
            <person name="Richards S."/>
        </authorList>
    </citation>
    <scope>NUCLEOTIDE SEQUENCE</scope>
    <source>
        <strain evidence="3">HAZT.00-mixed</strain>
        <tissue evidence="3">Whole organism</tissue>
    </source>
</reference>
<proteinExistence type="predicted"/>
<gene>
    <name evidence="3" type="ORF">HAZT_HAZT006955</name>
</gene>
<reference evidence="3" key="3">
    <citation type="submission" date="2019-06" db="EMBL/GenBank/DDBJ databases">
        <authorList>
            <person name="Poynton C."/>
            <person name="Hasenbein S."/>
            <person name="Benoit J.B."/>
            <person name="Sepulveda M.S."/>
            <person name="Poelchau M.F."/>
            <person name="Murali S.C."/>
            <person name="Chen S."/>
            <person name="Glastad K.M."/>
            <person name="Werren J.H."/>
            <person name="Vineis J.H."/>
            <person name="Bowen J.L."/>
            <person name="Friedrich M."/>
            <person name="Jones J."/>
            <person name="Robertson H.M."/>
            <person name="Feyereisen R."/>
            <person name="Mechler-Hickson A."/>
            <person name="Mathers N."/>
            <person name="Lee C.E."/>
            <person name="Colbourne J.K."/>
            <person name="Biales A."/>
            <person name="Johnston J.S."/>
            <person name="Wellborn G.A."/>
            <person name="Rosendale A.J."/>
            <person name="Cridge A.G."/>
            <person name="Munoz-Torres M.C."/>
            <person name="Bain P.A."/>
            <person name="Manny A.R."/>
            <person name="Major K.M."/>
            <person name="Lambert F.N."/>
            <person name="Vulpe C.D."/>
            <person name="Tuck P."/>
            <person name="Blalock B.J."/>
            <person name="Lin Y.-Y."/>
            <person name="Smith M.E."/>
            <person name="Ochoa-Acuna H."/>
            <person name="Chen M.-J.M."/>
            <person name="Childers C.P."/>
            <person name="Qu J."/>
            <person name="Dugan S."/>
            <person name="Lee S.L."/>
            <person name="Chao H."/>
            <person name="Dinh H."/>
            <person name="Han Y."/>
            <person name="Doddapaneni H."/>
            <person name="Worley K.C."/>
            <person name="Muzny D.M."/>
            <person name="Gibbs R.A."/>
            <person name="Richards S."/>
        </authorList>
    </citation>
    <scope>NUCLEOTIDE SEQUENCE</scope>
    <source>
        <strain evidence="3">HAZT.00-mixed</strain>
        <tissue evidence="3">Whole organism</tissue>
    </source>
</reference>
<dbReference type="Proteomes" id="UP000711488">
    <property type="component" value="Unassembled WGS sequence"/>
</dbReference>
<feature type="domain" description="Cadherin" evidence="2">
    <location>
        <begin position="18"/>
        <end position="69"/>
    </location>
</feature>
<protein>
    <recommendedName>
        <fullName evidence="2">Cadherin domain-containing protein</fullName>
    </recommendedName>
</protein>
<dbReference type="PROSITE" id="PS50268">
    <property type="entry name" value="CADHERIN_2"/>
    <property type="match status" value="1"/>
</dbReference>
<dbReference type="GO" id="GO:0005509">
    <property type="term" value="F:calcium ion binding"/>
    <property type="evidence" value="ECO:0007669"/>
    <property type="project" value="UniProtKB-UniRule"/>
</dbReference>
<evidence type="ECO:0000256" key="1">
    <source>
        <dbReference type="PROSITE-ProRule" id="PRU00043"/>
    </source>
</evidence>
<sequence length="81" mass="8589">MSANLPPEFISSMDLHVVSEDTAVGTSIYTLTARDPEGSSVRFGLSGTPYIAVNPVSGVVTVTQQLDREVRNTSVSRSSVC</sequence>
<accession>A0A6A0HFK2</accession>
<evidence type="ECO:0000313" key="3">
    <source>
        <dbReference type="EMBL" id="KAA0203914.1"/>
    </source>
</evidence>
<dbReference type="GO" id="GO:0007156">
    <property type="term" value="P:homophilic cell adhesion via plasma membrane adhesion molecules"/>
    <property type="evidence" value="ECO:0007669"/>
    <property type="project" value="InterPro"/>
</dbReference>
<dbReference type="InterPro" id="IPR015919">
    <property type="entry name" value="Cadherin-like_sf"/>
</dbReference>
<dbReference type="SUPFAM" id="SSF49313">
    <property type="entry name" value="Cadherin-like"/>
    <property type="match status" value="1"/>
</dbReference>
<dbReference type="OrthoDB" id="9990384at2759"/>
<dbReference type="CDD" id="cd11304">
    <property type="entry name" value="Cadherin_repeat"/>
    <property type="match status" value="1"/>
</dbReference>
<dbReference type="Gene3D" id="2.60.40.60">
    <property type="entry name" value="Cadherins"/>
    <property type="match status" value="1"/>
</dbReference>
<dbReference type="InterPro" id="IPR002126">
    <property type="entry name" value="Cadherin-like_dom"/>
</dbReference>